<name>A0A1M6UUH4_9BACT</name>
<sequence>MKFTDSQLNDIRRLFNQIATETYGLEREALKATAFIPRQSGVGEWADSYTYKVLSEMGIAKFISDYAEDLPPVSRAMELRTVTIRQIADSYGYSEAEVMQWLTAGIDLSRDDAETARRKIDEKVDEVLLVGDKSVGIEGLFNNSNVTPVAIAAGAKGTTDFKSKTKDEIVASVQAMIDGAYAINGGTVVLDTIILPHGAFSHIATASVSTTDSTTILNHLKTVFREQGITDWQESRKLDGIGEDSKDRAVLYKKAANVVSYVLPIPFRQKAPQECALHFKVPCYARIGGTVIKNPKAIVYADGV</sequence>
<dbReference type="RefSeq" id="WP_073304462.1">
    <property type="nucleotide sequence ID" value="NZ_FRAW01000015.1"/>
</dbReference>
<dbReference type="Proteomes" id="UP000184275">
    <property type="component" value="Unassembled WGS sequence"/>
</dbReference>
<dbReference type="InterPro" id="IPR020049">
    <property type="entry name" value="Major_capsid-like"/>
</dbReference>
<evidence type="ECO:0008006" key="3">
    <source>
        <dbReference type="Google" id="ProtNLM"/>
    </source>
</evidence>
<dbReference type="Gene3D" id="3.30.2400.30">
    <property type="match status" value="1"/>
</dbReference>
<dbReference type="EMBL" id="FRAW01000015">
    <property type="protein sequence ID" value="SHK72879.1"/>
    <property type="molecule type" value="Genomic_DNA"/>
</dbReference>
<organism evidence="1 2">
    <name type="scientific">Fibrobacter intestinalis</name>
    <dbReference type="NCBI Taxonomy" id="28122"/>
    <lineage>
        <taxon>Bacteria</taxon>
        <taxon>Pseudomonadati</taxon>
        <taxon>Fibrobacterota</taxon>
        <taxon>Fibrobacteria</taxon>
        <taxon>Fibrobacterales</taxon>
        <taxon>Fibrobacteraceae</taxon>
        <taxon>Fibrobacter</taxon>
    </lineage>
</organism>
<dbReference type="AlphaFoldDB" id="A0A1M6UUH4"/>
<accession>A0A1M6UUH4</accession>
<keyword evidence="2" id="KW-1185">Reference proteome</keyword>
<evidence type="ECO:0000313" key="1">
    <source>
        <dbReference type="EMBL" id="SHK72879.1"/>
    </source>
</evidence>
<proteinExistence type="predicted"/>
<gene>
    <name evidence="1" type="ORF">SAMN05720469_11570</name>
</gene>
<dbReference type="PIRSF" id="PIRSF029202">
    <property type="entry name" value="UCP029202"/>
    <property type="match status" value="1"/>
</dbReference>
<protein>
    <recommendedName>
        <fullName evidence="3">DUF2184 domain-containing protein</fullName>
    </recommendedName>
</protein>
<reference evidence="2" key="1">
    <citation type="submission" date="2016-11" db="EMBL/GenBank/DDBJ databases">
        <authorList>
            <person name="Varghese N."/>
            <person name="Submissions S."/>
        </authorList>
    </citation>
    <scope>NUCLEOTIDE SEQUENCE [LARGE SCALE GENOMIC DNA]</scope>
    <source>
        <strain evidence="2">UWOS</strain>
    </source>
</reference>
<evidence type="ECO:0000313" key="2">
    <source>
        <dbReference type="Proteomes" id="UP000184275"/>
    </source>
</evidence>
<dbReference type="Pfam" id="PF09950">
    <property type="entry name" value="Major_capside"/>
    <property type="match status" value="1"/>
</dbReference>